<organism evidence="1 2">
    <name type="scientific">Mycolicibacterium boenickei</name>
    <dbReference type="NCBI Taxonomy" id="146017"/>
    <lineage>
        <taxon>Bacteria</taxon>
        <taxon>Bacillati</taxon>
        <taxon>Actinomycetota</taxon>
        <taxon>Actinomycetes</taxon>
        <taxon>Mycobacteriales</taxon>
        <taxon>Mycobacteriaceae</taxon>
        <taxon>Mycolicibacterium</taxon>
    </lineage>
</organism>
<reference evidence="1 2" key="1">
    <citation type="journal article" date="2019" name="Emerg. Microbes Infect.">
        <title>Comprehensive subspecies identification of 175 nontuberculous mycobacteria species based on 7547 genomic profiles.</title>
        <authorList>
            <person name="Matsumoto Y."/>
            <person name="Kinjo T."/>
            <person name="Motooka D."/>
            <person name="Nabeya D."/>
            <person name="Jung N."/>
            <person name="Uechi K."/>
            <person name="Horii T."/>
            <person name="Iida T."/>
            <person name="Fujita J."/>
            <person name="Nakamura S."/>
        </authorList>
    </citation>
    <scope>NUCLEOTIDE SEQUENCE [LARGE SCALE GENOMIC DNA]</scope>
    <source>
        <strain evidence="1 2">JCM 15653</strain>
    </source>
</reference>
<evidence type="ECO:0000313" key="2">
    <source>
        <dbReference type="Proteomes" id="UP000466683"/>
    </source>
</evidence>
<accession>A0ABM7IWY8</accession>
<sequence>MSENQTAAQVVGGTPFNPVCKIVTNTRQADDEQEPDDAA</sequence>
<keyword evidence="2" id="KW-1185">Reference proteome</keyword>
<dbReference type="EMBL" id="AP022579">
    <property type="protein sequence ID" value="BBX91368.1"/>
    <property type="molecule type" value="Genomic_DNA"/>
</dbReference>
<evidence type="ECO:0000313" key="1">
    <source>
        <dbReference type="EMBL" id="BBX91368.1"/>
    </source>
</evidence>
<gene>
    <name evidence="1" type="ORF">MBOE_30170</name>
</gene>
<protein>
    <submittedName>
        <fullName evidence="1">Uncharacterized protein</fullName>
    </submittedName>
</protein>
<dbReference type="Proteomes" id="UP000466683">
    <property type="component" value="Chromosome"/>
</dbReference>
<proteinExistence type="predicted"/>
<name>A0ABM7IWY8_9MYCO</name>